<organism evidence="1 2">
    <name type="scientific">Xylaria curta</name>
    <dbReference type="NCBI Taxonomy" id="42375"/>
    <lineage>
        <taxon>Eukaryota</taxon>
        <taxon>Fungi</taxon>
        <taxon>Dikarya</taxon>
        <taxon>Ascomycota</taxon>
        <taxon>Pezizomycotina</taxon>
        <taxon>Sordariomycetes</taxon>
        <taxon>Xylariomycetidae</taxon>
        <taxon>Xylariales</taxon>
        <taxon>Xylariaceae</taxon>
        <taxon>Xylaria</taxon>
    </lineage>
</organism>
<comment type="caution">
    <text evidence="1">The sequence shown here is derived from an EMBL/GenBank/DDBJ whole genome shotgun (WGS) entry which is preliminary data.</text>
</comment>
<name>A0ACC1P0E7_9PEZI</name>
<gene>
    <name evidence="1" type="ORF">NUW58_g5692</name>
</gene>
<keyword evidence="2" id="KW-1185">Reference proteome</keyword>
<evidence type="ECO:0000313" key="1">
    <source>
        <dbReference type="EMBL" id="KAJ2985145.1"/>
    </source>
</evidence>
<accession>A0ACC1P0E7</accession>
<dbReference type="EMBL" id="JAPDGR010001156">
    <property type="protein sequence ID" value="KAJ2985145.1"/>
    <property type="molecule type" value="Genomic_DNA"/>
</dbReference>
<sequence length="256" mass="28958">MDDGSSQASTAAGSSKDYGHYEKIEPRMSDDEQDGFLHERSAIHRNRFLKVWWIPATAFLWVISLIVTWKLSSSSVAYHNDSFQFGYSTDLEPLKSQIETLRYKFVGDLDWDENGTLYRPPTPGHVKYVGQPSPEIDAAWAHLIPGEAMDLIGDEAKTIEGTTFQKPGGWWVQGVEVFHQLHCLNIIRKTIDIDYYGINEMDPATYRLNGITSFTERDQSSAASRIHAETSKRFEHGQPHAPKLLIRGQSETAAVR</sequence>
<protein>
    <submittedName>
        <fullName evidence="1">Uncharacterized protein</fullName>
    </submittedName>
</protein>
<evidence type="ECO:0000313" key="2">
    <source>
        <dbReference type="Proteomes" id="UP001143856"/>
    </source>
</evidence>
<proteinExistence type="predicted"/>
<reference evidence="1" key="1">
    <citation type="submission" date="2022-10" db="EMBL/GenBank/DDBJ databases">
        <title>Genome Sequence of Xylaria curta.</title>
        <authorList>
            <person name="Buettner E."/>
        </authorList>
    </citation>
    <scope>NUCLEOTIDE SEQUENCE</scope>
    <source>
        <strain evidence="1">Babe10</strain>
    </source>
</reference>
<dbReference type="Proteomes" id="UP001143856">
    <property type="component" value="Unassembled WGS sequence"/>
</dbReference>